<keyword evidence="3" id="KW-0479">Metal-binding</keyword>
<dbReference type="STRING" id="56857.A0A200R3X9"/>
<feature type="compositionally biased region" description="Basic residues" evidence="10">
    <location>
        <begin position="435"/>
        <end position="444"/>
    </location>
</feature>
<dbReference type="PANTHER" id="PTHR31717:SF45">
    <property type="entry name" value="ZINC FINGER PROTEIN CONSTANS-LIKE 14-RELATED"/>
    <property type="match status" value="1"/>
</dbReference>
<dbReference type="Proteomes" id="UP000195402">
    <property type="component" value="Unassembled WGS sequence"/>
</dbReference>
<evidence type="ECO:0000256" key="10">
    <source>
        <dbReference type="SAM" id="MobiDB-lite"/>
    </source>
</evidence>
<keyword evidence="5 8" id="KW-0863">Zinc-finger</keyword>
<dbReference type="GO" id="GO:0006355">
    <property type="term" value="P:regulation of DNA-templated transcription"/>
    <property type="evidence" value="ECO:0007669"/>
    <property type="project" value="UniProtKB-ARBA"/>
</dbReference>
<feature type="region of interest" description="Disordered" evidence="10">
    <location>
        <begin position="348"/>
        <end position="392"/>
    </location>
</feature>
<proteinExistence type="inferred from homology"/>
<evidence type="ECO:0000256" key="4">
    <source>
        <dbReference type="ARBA" id="ARBA00022737"/>
    </source>
</evidence>
<evidence type="ECO:0000313" key="14">
    <source>
        <dbReference type="Proteomes" id="UP000195402"/>
    </source>
</evidence>
<feature type="domain" description="CCT" evidence="12">
    <location>
        <begin position="426"/>
        <end position="470"/>
    </location>
</feature>
<evidence type="ECO:0000256" key="3">
    <source>
        <dbReference type="ARBA" id="ARBA00022723"/>
    </source>
</evidence>
<dbReference type="SMART" id="SM00336">
    <property type="entry name" value="BBOX"/>
    <property type="match status" value="2"/>
</dbReference>
<evidence type="ECO:0000259" key="11">
    <source>
        <dbReference type="PROSITE" id="PS50119"/>
    </source>
</evidence>
<dbReference type="InterPro" id="IPR010402">
    <property type="entry name" value="CCT_domain"/>
</dbReference>
<dbReference type="CDD" id="cd19821">
    <property type="entry name" value="Bbox1_BBX-like"/>
    <property type="match status" value="2"/>
</dbReference>
<dbReference type="EMBL" id="MVGT01000438">
    <property type="protein sequence ID" value="OVA17413.1"/>
    <property type="molecule type" value="Genomic_DNA"/>
</dbReference>
<accession>A0A200R3X9</accession>
<keyword evidence="6" id="KW-0862">Zinc</keyword>
<dbReference type="PROSITE" id="PS50119">
    <property type="entry name" value="ZF_BBOX"/>
    <property type="match status" value="2"/>
</dbReference>
<keyword evidence="4" id="KW-0677">Repeat</keyword>
<evidence type="ECO:0000256" key="9">
    <source>
        <dbReference type="PROSITE-ProRule" id="PRU00357"/>
    </source>
</evidence>
<sequence length="480" mass="53556">MEKNLNPGSAERTTPCDFCSEEIAVLYCRADSAKLCLFCDLHVHSANDLSRKHVRSQICDNCSSEPVSVRCSTDNLLLCQECDWDSHGNCSVSASHERHPVEGFTGCPSGLELASIWGFDLGEKNSLIPQQQQQPQMLQSNNDSMFQNWSTLDSILSADSWMYKSSSGMSFQDLMVPNGNNASLFPNVPSAEIPALSKRQNPTCGKHKQIMLKQLVELLKRDPVGRDEISNKEQENIQSNIDACNGVGEAMDGNDSFQQQIPFTSLLMLPVRSDLKENDRHLGEEDVLWDCIPPADQSTQIWDFNLGRSRDNEERNRLEVGYGTSDAEFMMKSYSELITETPFTNTLEDIESQNPNSNNTAANQGPTTSGSNNIHKLAPSSGSTMAKPETSSSVRDIHFMEQPFLVKGDTARATTQADMELLAQNRGNAMLRYKEKKKTRRHGSSLHIRYESRKARADTRKRVKGRFVKASEAPDVENSS</sequence>
<comment type="caution">
    <text evidence="13">The sequence shown here is derived from an EMBL/GenBank/DDBJ whole genome shotgun (WGS) entry which is preliminary data.</text>
</comment>
<dbReference type="InterPro" id="IPR000315">
    <property type="entry name" value="Znf_B-box"/>
</dbReference>
<dbReference type="InParanoid" id="A0A200R3X9"/>
<dbReference type="GO" id="GO:0005634">
    <property type="term" value="C:nucleus"/>
    <property type="evidence" value="ECO:0007669"/>
    <property type="project" value="UniProtKB-SubCell"/>
</dbReference>
<keyword evidence="7 9" id="KW-0539">Nucleus</keyword>
<dbReference type="PROSITE" id="PS51017">
    <property type="entry name" value="CCT"/>
    <property type="match status" value="1"/>
</dbReference>
<comment type="similarity">
    <text evidence="2">Belongs to the CONSTANS family.</text>
</comment>
<evidence type="ECO:0000256" key="2">
    <source>
        <dbReference type="ARBA" id="ARBA00010024"/>
    </source>
</evidence>
<dbReference type="FunCoup" id="A0A200R3X9">
    <property type="interactions" value="769"/>
</dbReference>
<dbReference type="GO" id="GO:0008270">
    <property type="term" value="F:zinc ion binding"/>
    <property type="evidence" value="ECO:0007669"/>
    <property type="project" value="UniProtKB-KW"/>
</dbReference>
<keyword evidence="14" id="KW-1185">Reference proteome</keyword>
<dbReference type="InterPro" id="IPR049808">
    <property type="entry name" value="CONSTANS-like_Bbox1"/>
</dbReference>
<feature type="compositionally biased region" description="Basic and acidic residues" evidence="10">
    <location>
        <begin position="448"/>
        <end position="460"/>
    </location>
</feature>
<feature type="region of interest" description="Disordered" evidence="10">
    <location>
        <begin position="435"/>
        <end position="480"/>
    </location>
</feature>
<evidence type="ECO:0000259" key="12">
    <source>
        <dbReference type="PROSITE" id="PS51017"/>
    </source>
</evidence>
<dbReference type="AlphaFoldDB" id="A0A200R3X9"/>
<evidence type="ECO:0000256" key="5">
    <source>
        <dbReference type="ARBA" id="ARBA00022771"/>
    </source>
</evidence>
<feature type="domain" description="B box-type" evidence="11">
    <location>
        <begin position="11"/>
        <end position="58"/>
    </location>
</feature>
<feature type="domain" description="B box-type" evidence="11">
    <location>
        <begin position="54"/>
        <end position="101"/>
    </location>
</feature>
<dbReference type="PANTHER" id="PTHR31717">
    <property type="entry name" value="ZINC FINGER PROTEIN CONSTANS-LIKE 10"/>
    <property type="match status" value="1"/>
</dbReference>
<evidence type="ECO:0000256" key="6">
    <source>
        <dbReference type="ARBA" id="ARBA00022833"/>
    </source>
</evidence>
<evidence type="ECO:0000313" key="13">
    <source>
        <dbReference type="EMBL" id="OVA17413.1"/>
    </source>
</evidence>
<dbReference type="Pfam" id="PF00643">
    <property type="entry name" value="zf-B_box"/>
    <property type="match status" value="1"/>
</dbReference>
<gene>
    <name evidence="13" type="ORF">BVC80_1837g230</name>
</gene>
<dbReference type="OrthoDB" id="153872at2759"/>
<name>A0A200R3X9_MACCD</name>
<comment type="subcellular location">
    <subcellularLocation>
        <location evidence="1 9">Nucleus</location>
    </subcellularLocation>
</comment>
<protein>
    <submittedName>
        <fullName evidence="13">Zinc finger protein</fullName>
    </submittedName>
</protein>
<organism evidence="13 14">
    <name type="scientific">Macleaya cordata</name>
    <name type="common">Five-seeded plume-poppy</name>
    <name type="synonym">Bocconia cordata</name>
    <dbReference type="NCBI Taxonomy" id="56857"/>
    <lineage>
        <taxon>Eukaryota</taxon>
        <taxon>Viridiplantae</taxon>
        <taxon>Streptophyta</taxon>
        <taxon>Embryophyta</taxon>
        <taxon>Tracheophyta</taxon>
        <taxon>Spermatophyta</taxon>
        <taxon>Magnoliopsida</taxon>
        <taxon>Ranunculales</taxon>
        <taxon>Papaveraceae</taxon>
        <taxon>Papaveroideae</taxon>
        <taxon>Macleaya</taxon>
    </lineage>
</organism>
<dbReference type="OMA" id="MIKNFGE"/>
<evidence type="ECO:0000256" key="8">
    <source>
        <dbReference type="PROSITE-ProRule" id="PRU00024"/>
    </source>
</evidence>
<evidence type="ECO:0000256" key="7">
    <source>
        <dbReference type="ARBA" id="ARBA00023242"/>
    </source>
</evidence>
<evidence type="ECO:0000256" key="1">
    <source>
        <dbReference type="ARBA" id="ARBA00004123"/>
    </source>
</evidence>
<reference evidence="13 14" key="1">
    <citation type="journal article" date="2017" name="Mol. Plant">
        <title>The Genome of Medicinal Plant Macleaya cordata Provides New Insights into Benzylisoquinoline Alkaloids Metabolism.</title>
        <authorList>
            <person name="Liu X."/>
            <person name="Liu Y."/>
            <person name="Huang P."/>
            <person name="Ma Y."/>
            <person name="Qing Z."/>
            <person name="Tang Q."/>
            <person name="Cao H."/>
            <person name="Cheng P."/>
            <person name="Zheng Y."/>
            <person name="Yuan Z."/>
            <person name="Zhou Y."/>
            <person name="Liu J."/>
            <person name="Tang Z."/>
            <person name="Zhuo Y."/>
            <person name="Zhang Y."/>
            <person name="Yu L."/>
            <person name="Huang J."/>
            <person name="Yang P."/>
            <person name="Peng Q."/>
            <person name="Zhang J."/>
            <person name="Jiang W."/>
            <person name="Zhang Z."/>
            <person name="Lin K."/>
            <person name="Ro D.K."/>
            <person name="Chen X."/>
            <person name="Xiong X."/>
            <person name="Shang Y."/>
            <person name="Huang S."/>
            <person name="Zeng J."/>
        </authorList>
    </citation>
    <scope>NUCLEOTIDE SEQUENCE [LARGE SCALE GENOMIC DNA]</scope>
    <source>
        <strain evidence="14">cv. BLH2017</strain>
        <tissue evidence="13">Root</tissue>
    </source>
</reference>
<dbReference type="Pfam" id="PF06203">
    <property type="entry name" value="CCT"/>
    <property type="match status" value="1"/>
</dbReference>